<evidence type="ECO:0000256" key="2">
    <source>
        <dbReference type="SAM" id="Phobius"/>
    </source>
</evidence>
<dbReference type="RefSeq" id="XP_062691272.1">
    <property type="nucleotide sequence ID" value="XM_062840289.1"/>
</dbReference>
<gene>
    <name evidence="3" type="ORF">B0T23DRAFT_431014</name>
</gene>
<keyword evidence="2" id="KW-0472">Membrane</keyword>
<comment type="caution">
    <text evidence="3">The sequence shown here is derived from an EMBL/GenBank/DDBJ whole genome shotgun (WGS) entry which is preliminary data.</text>
</comment>
<evidence type="ECO:0000313" key="3">
    <source>
        <dbReference type="EMBL" id="KAK3489565.1"/>
    </source>
</evidence>
<keyword evidence="2" id="KW-1133">Transmembrane helix</keyword>
<keyword evidence="2" id="KW-0812">Transmembrane</keyword>
<dbReference type="EMBL" id="JAULSX010000006">
    <property type="protein sequence ID" value="KAK3489565.1"/>
    <property type="molecule type" value="Genomic_DNA"/>
</dbReference>
<feature type="region of interest" description="Disordered" evidence="1">
    <location>
        <begin position="88"/>
        <end position="108"/>
    </location>
</feature>
<dbReference type="AlphaFoldDB" id="A0AAJ0I4W6"/>
<organism evidence="3 4">
    <name type="scientific">Neurospora hispaniola</name>
    <dbReference type="NCBI Taxonomy" id="588809"/>
    <lineage>
        <taxon>Eukaryota</taxon>
        <taxon>Fungi</taxon>
        <taxon>Dikarya</taxon>
        <taxon>Ascomycota</taxon>
        <taxon>Pezizomycotina</taxon>
        <taxon>Sordariomycetes</taxon>
        <taxon>Sordariomycetidae</taxon>
        <taxon>Sordariales</taxon>
        <taxon>Sordariaceae</taxon>
        <taxon>Neurospora</taxon>
    </lineage>
</organism>
<keyword evidence="4" id="KW-1185">Reference proteome</keyword>
<accession>A0AAJ0I4W6</accession>
<evidence type="ECO:0000256" key="1">
    <source>
        <dbReference type="SAM" id="MobiDB-lite"/>
    </source>
</evidence>
<feature type="transmembrane region" description="Helical" evidence="2">
    <location>
        <begin position="46"/>
        <end position="66"/>
    </location>
</feature>
<proteinExistence type="predicted"/>
<feature type="compositionally biased region" description="Low complexity" evidence="1">
    <location>
        <begin position="90"/>
        <end position="108"/>
    </location>
</feature>
<sequence>MSAEQTKPRFISTSLSLSDSHPPIHDYTFGKDHITPLSSSKPRIQMIHALALIAVHIILLPGNLYFARLVSSSHMGITSKQEDLACAHPSATTSTTTTTTITTTSRSSRRSSSAAITASWVETAIVPIRDRIRICSKITSISTVTFAFTAPA</sequence>
<reference evidence="3 4" key="1">
    <citation type="journal article" date="2023" name="Mol. Phylogenet. Evol.">
        <title>Genome-scale phylogeny and comparative genomics of the fungal order Sordariales.</title>
        <authorList>
            <person name="Hensen N."/>
            <person name="Bonometti L."/>
            <person name="Westerberg I."/>
            <person name="Brannstrom I.O."/>
            <person name="Guillou S."/>
            <person name="Cros-Aarteil S."/>
            <person name="Calhoun S."/>
            <person name="Haridas S."/>
            <person name="Kuo A."/>
            <person name="Mondo S."/>
            <person name="Pangilinan J."/>
            <person name="Riley R."/>
            <person name="LaButti K."/>
            <person name="Andreopoulos B."/>
            <person name="Lipzen A."/>
            <person name="Chen C."/>
            <person name="Yan M."/>
            <person name="Daum C."/>
            <person name="Ng V."/>
            <person name="Clum A."/>
            <person name="Steindorff A."/>
            <person name="Ohm R.A."/>
            <person name="Martin F."/>
            <person name="Silar P."/>
            <person name="Natvig D.O."/>
            <person name="Lalanne C."/>
            <person name="Gautier V."/>
            <person name="Ament-Velasquez S.L."/>
            <person name="Kruys A."/>
            <person name="Hutchinson M.I."/>
            <person name="Powell A.J."/>
            <person name="Barry K."/>
            <person name="Miller A.N."/>
            <person name="Grigoriev I.V."/>
            <person name="Debuchy R."/>
            <person name="Gladieux P."/>
            <person name="Hiltunen Thoren M."/>
            <person name="Johannesson H."/>
        </authorList>
    </citation>
    <scope>NUCLEOTIDE SEQUENCE [LARGE SCALE GENOMIC DNA]</scope>
    <source>
        <strain evidence="3 4">FGSC 10403</strain>
    </source>
</reference>
<name>A0AAJ0I4W6_9PEZI</name>
<dbReference type="GeneID" id="87877911"/>
<evidence type="ECO:0000313" key="4">
    <source>
        <dbReference type="Proteomes" id="UP001285908"/>
    </source>
</evidence>
<dbReference type="Proteomes" id="UP001285908">
    <property type="component" value="Unassembled WGS sequence"/>
</dbReference>
<protein>
    <submittedName>
        <fullName evidence="3">Uncharacterized protein</fullName>
    </submittedName>
</protein>